<evidence type="ECO:0000256" key="1">
    <source>
        <dbReference type="SAM" id="Phobius"/>
    </source>
</evidence>
<evidence type="ECO:0000313" key="4">
    <source>
        <dbReference type="Proteomes" id="UP000217507"/>
    </source>
</evidence>
<evidence type="ECO:0000313" key="3">
    <source>
        <dbReference type="EMBL" id="BAY67336.1"/>
    </source>
</evidence>
<keyword evidence="1" id="KW-1133">Transmembrane helix</keyword>
<dbReference type="Pfam" id="PF01569">
    <property type="entry name" value="PAP2"/>
    <property type="match status" value="1"/>
</dbReference>
<feature type="transmembrane region" description="Helical" evidence="1">
    <location>
        <begin position="299"/>
        <end position="317"/>
    </location>
</feature>
<protein>
    <recommendedName>
        <fullName evidence="2">Phosphatidic acid phosphatase type 2/haloperoxidase domain-containing protein</fullName>
    </recommendedName>
</protein>
<evidence type="ECO:0000259" key="2">
    <source>
        <dbReference type="SMART" id="SM00014"/>
    </source>
</evidence>
<proteinExistence type="predicted"/>
<feature type="transmembrane region" description="Helical" evidence="1">
    <location>
        <begin position="129"/>
        <end position="150"/>
    </location>
</feature>
<feature type="domain" description="Phosphatidic acid phosphatase type 2/haloperoxidase" evidence="2">
    <location>
        <begin position="206"/>
        <end position="314"/>
    </location>
</feature>
<dbReference type="InterPro" id="IPR000326">
    <property type="entry name" value="PAP2/HPO"/>
</dbReference>
<gene>
    <name evidence="3" type="ORF">NIES23_01090</name>
</gene>
<feature type="transmembrane region" description="Helical" evidence="1">
    <location>
        <begin position="170"/>
        <end position="191"/>
    </location>
</feature>
<accession>A0A1Z4KEB3</accession>
<feature type="transmembrane region" description="Helical" evidence="1">
    <location>
        <begin position="203"/>
        <end position="220"/>
    </location>
</feature>
<reference evidence="3 4" key="1">
    <citation type="submission" date="2017-06" db="EMBL/GenBank/DDBJ databases">
        <title>Genome sequencing of cyanobaciteial culture collection at National Institute for Environmental Studies (NIES).</title>
        <authorList>
            <person name="Hirose Y."/>
            <person name="Shimura Y."/>
            <person name="Fujisawa T."/>
            <person name="Nakamura Y."/>
            <person name="Kawachi M."/>
        </authorList>
    </citation>
    <scope>NUCLEOTIDE SEQUENCE [LARGE SCALE GENOMIC DNA]</scope>
    <source>
        <strain evidence="3 4">NIES-23</strain>
    </source>
</reference>
<feature type="transmembrane region" description="Helical" evidence="1">
    <location>
        <begin position="240"/>
        <end position="261"/>
    </location>
</feature>
<dbReference type="EMBL" id="AP018216">
    <property type="protein sequence ID" value="BAY67336.1"/>
    <property type="molecule type" value="Genomic_DNA"/>
</dbReference>
<sequence>MLLQESLKSQTKDDSRHLSDEYSLIRAVHTAVKGRARFKVKGLHGSQDLKRYIELRLLNIDIITQVSANHLTGNVLVVFRPNFSLKAIASLLQDIVLDYRRVSVNLSRIAEPDIQIIIPPQLDKLNTQVILAAATATTFAFSAGLLFKYGLDESILLGLQRLHNPLLDQMMQSITFLGEPLPFLLISSGLGSYLWRYNRHREATGLGIATVGAIGLNFLLKELFGRARPALWDYLVNAVHYSFPSGHAMVSTAVYGYIGYVLAKEFPQWRRPILAATMALILSIGFSRLYLGVHWPTDVLAGYAAGLLWLIACIVYVEKC</sequence>
<dbReference type="PANTHER" id="PTHR14969">
    <property type="entry name" value="SPHINGOSINE-1-PHOSPHATE PHOSPHOHYDROLASE"/>
    <property type="match status" value="1"/>
</dbReference>
<organism evidence="3 4">
    <name type="scientific">Trichormus variabilis NIES-23</name>
    <dbReference type="NCBI Taxonomy" id="1973479"/>
    <lineage>
        <taxon>Bacteria</taxon>
        <taxon>Bacillati</taxon>
        <taxon>Cyanobacteriota</taxon>
        <taxon>Cyanophyceae</taxon>
        <taxon>Nostocales</taxon>
        <taxon>Nostocaceae</taxon>
        <taxon>Trichormus</taxon>
    </lineage>
</organism>
<feature type="transmembrane region" description="Helical" evidence="1">
    <location>
        <begin position="273"/>
        <end position="293"/>
    </location>
</feature>
<dbReference type="AlphaFoldDB" id="A0A1Z4KEB3"/>
<dbReference type="CDD" id="cd03392">
    <property type="entry name" value="PAP2_like_2"/>
    <property type="match status" value="1"/>
</dbReference>
<dbReference type="PANTHER" id="PTHR14969:SF13">
    <property type="entry name" value="AT30094P"/>
    <property type="match status" value="1"/>
</dbReference>
<dbReference type="Proteomes" id="UP000217507">
    <property type="component" value="Chromosome"/>
</dbReference>
<dbReference type="Gene3D" id="1.20.144.10">
    <property type="entry name" value="Phosphatidic acid phosphatase type 2/haloperoxidase"/>
    <property type="match status" value="1"/>
</dbReference>
<keyword evidence="1" id="KW-0472">Membrane</keyword>
<keyword evidence="1" id="KW-0812">Transmembrane</keyword>
<dbReference type="SUPFAM" id="SSF48317">
    <property type="entry name" value="Acid phosphatase/Vanadium-dependent haloperoxidase"/>
    <property type="match status" value="1"/>
</dbReference>
<name>A0A1Z4KEB3_ANAVA</name>
<dbReference type="SMART" id="SM00014">
    <property type="entry name" value="acidPPc"/>
    <property type="match status" value="1"/>
</dbReference>
<dbReference type="InterPro" id="IPR036938">
    <property type="entry name" value="PAP2/HPO_sf"/>
</dbReference>
<dbReference type="Pfam" id="PF19991">
    <property type="entry name" value="HMA_2"/>
    <property type="match status" value="1"/>
</dbReference>